<evidence type="ECO:0000313" key="1">
    <source>
        <dbReference type="EMBL" id="SOQ34249.1"/>
    </source>
</evidence>
<reference evidence="1" key="1">
    <citation type="submission" date="2016-07" db="EMBL/GenBank/DDBJ databases">
        <authorList>
            <person name="Bretaudeau A."/>
        </authorList>
    </citation>
    <scope>NUCLEOTIDE SEQUENCE</scope>
    <source>
        <strain evidence="1">Rice</strain>
        <tissue evidence="1">Whole body</tissue>
    </source>
</reference>
<gene>
    <name evidence="1" type="ORF">SFRICE_038589</name>
</gene>
<dbReference type="EMBL" id="ODYU01000087">
    <property type="protein sequence ID" value="SOQ34249.1"/>
    <property type="molecule type" value="Genomic_DNA"/>
</dbReference>
<proteinExistence type="predicted"/>
<protein>
    <submittedName>
        <fullName evidence="1">SFRICE_038589</fullName>
    </submittedName>
</protein>
<organism evidence="1">
    <name type="scientific">Spodoptera frugiperda</name>
    <name type="common">Fall armyworm</name>
    <dbReference type="NCBI Taxonomy" id="7108"/>
    <lineage>
        <taxon>Eukaryota</taxon>
        <taxon>Metazoa</taxon>
        <taxon>Ecdysozoa</taxon>
        <taxon>Arthropoda</taxon>
        <taxon>Hexapoda</taxon>
        <taxon>Insecta</taxon>
        <taxon>Pterygota</taxon>
        <taxon>Neoptera</taxon>
        <taxon>Endopterygota</taxon>
        <taxon>Lepidoptera</taxon>
        <taxon>Glossata</taxon>
        <taxon>Ditrysia</taxon>
        <taxon>Noctuoidea</taxon>
        <taxon>Noctuidae</taxon>
        <taxon>Amphipyrinae</taxon>
        <taxon>Spodoptera</taxon>
    </lineage>
</organism>
<dbReference type="AlphaFoldDB" id="A0A2H1V0A9"/>
<accession>A0A2H1V0A9</accession>
<name>A0A2H1V0A9_SPOFR</name>
<sequence length="170" mass="18549">MERQLLRLLHISFASSTDCTVGAVAGQLAAAQRVAGSIPFSTLCVIHKLLFRVWVSCVCELYSLVGRVVGSATAEQEVSGSIPGSGKVLLGFFRFSENFSRVARCLELCPVYSNTPYYMGLLTQMVKSGCTLYSGITYRNVHLCLPLNTLRGQKIKVSSPYETAVWSLAI</sequence>